<evidence type="ECO:0000256" key="11">
    <source>
        <dbReference type="ARBA" id="ARBA00023268"/>
    </source>
</evidence>
<dbReference type="NCBIfam" id="NF004160">
    <property type="entry name" value="PRK05627.1-3"/>
    <property type="match status" value="1"/>
</dbReference>
<comment type="caution">
    <text evidence="16">The sequence shown here is derived from an EMBL/GenBank/DDBJ whole genome shotgun (WGS) entry which is preliminary data.</text>
</comment>
<keyword evidence="4 14" id="KW-0288">FMN</keyword>
<dbReference type="InterPro" id="IPR023465">
    <property type="entry name" value="Riboflavin_kinase_dom_sf"/>
</dbReference>
<comment type="pathway">
    <text evidence="2 14">Cofactor biosynthesis; FMN biosynthesis; FMN from riboflavin (ATP route): step 1/1.</text>
</comment>
<keyword evidence="9 14" id="KW-0274">FAD</keyword>
<dbReference type="Pfam" id="PF01687">
    <property type="entry name" value="Flavokinase"/>
    <property type="match status" value="1"/>
</dbReference>
<feature type="domain" description="Riboflavin kinase" evidence="15">
    <location>
        <begin position="182"/>
        <end position="312"/>
    </location>
</feature>
<evidence type="ECO:0000256" key="3">
    <source>
        <dbReference type="ARBA" id="ARBA00022630"/>
    </source>
</evidence>
<dbReference type="Proteomes" id="UP000805614">
    <property type="component" value="Unassembled WGS sequence"/>
</dbReference>
<dbReference type="Pfam" id="PF06574">
    <property type="entry name" value="FAD_syn"/>
    <property type="match status" value="1"/>
</dbReference>
<evidence type="ECO:0000256" key="5">
    <source>
        <dbReference type="ARBA" id="ARBA00022679"/>
    </source>
</evidence>
<dbReference type="RefSeq" id="WP_187241007.1">
    <property type="nucleotide sequence ID" value="NZ_BAAAOK010000011.1"/>
</dbReference>
<evidence type="ECO:0000256" key="10">
    <source>
        <dbReference type="ARBA" id="ARBA00022840"/>
    </source>
</evidence>
<keyword evidence="6 14" id="KW-0548">Nucleotidyltransferase</keyword>
<dbReference type="InterPro" id="IPR002606">
    <property type="entry name" value="Riboflavin_kinase_bac"/>
</dbReference>
<evidence type="ECO:0000256" key="2">
    <source>
        <dbReference type="ARBA" id="ARBA00005201"/>
    </source>
</evidence>
<dbReference type="PIRSF" id="PIRSF004491">
    <property type="entry name" value="FAD_Synth"/>
    <property type="match status" value="1"/>
</dbReference>
<evidence type="ECO:0000313" key="17">
    <source>
        <dbReference type="Proteomes" id="UP000805614"/>
    </source>
</evidence>
<keyword evidence="3 14" id="KW-0285">Flavoprotein</keyword>
<gene>
    <name evidence="16" type="ORF">HKK74_01030</name>
</gene>
<dbReference type="EMBL" id="JABVEC010000001">
    <property type="protein sequence ID" value="MBC6464088.1"/>
    <property type="molecule type" value="Genomic_DNA"/>
</dbReference>
<dbReference type="PANTHER" id="PTHR22749">
    <property type="entry name" value="RIBOFLAVIN KINASE/FMN ADENYLYLTRANSFERASE"/>
    <property type="match status" value="1"/>
</dbReference>
<dbReference type="SMART" id="SM00904">
    <property type="entry name" value="Flavokinase"/>
    <property type="match status" value="1"/>
</dbReference>
<dbReference type="GO" id="GO:0008531">
    <property type="term" value="F:riboflavin kinase activity"/>
    <property type="evidence" value="ECO:0007669"/>
    <property type="project" value="UniProtKB-EC"/>
</dbReference>
<dbReference type="Gene3D" id="3.40.50.620">
    <property type="entry name" value="HUPs"/>
    <property type="match status" value="1"/>
</dbReference>
<evidence type="ECO:0000256" key="6">
    <source>
        <dbReference type="ARBA" id="ARBA00022695"/>
    </source>
</evidence>
<keyword evidence="10 14" id="KW-0067">ATP-binding</keyword>
<evidence type="ECO:0000259" key="15">
    <source>
        <dbReference type="SMART" id="SM00904"/>
    </source>
</evidence>
<dbReference type="Gene3D" id="2.40.30.30">
    <property type="entry name" value="Riboflavin kinase-like"/>
    <property type="match status" value="1"/>
</dbReference>
<dbReference type="GO" id="GO:0003919">
    <property type="term" value="F:FMN adenylyltransferase activity"/>
    <property type="evidence" value="ECO:0007669"/>
    <property type="project" value="UniProtKB-EC"/>
</dbReference>
<accession>A0ABR7LHC9</accession>
<evidence type="ECO:0000256" key="4">
    <source>
        <dbReference type="ARBA" id="ARBA00022643"/>
    </source>
</evidence>
<evidence type="ECO:0000256" key="8">
    <source>
        <dbReference type="ARBA" id="ARBA00022777"/>
    </source>
</evidence>
<evidence type="ECO:0000256" key="9">
    <source>
        <dbReference type="ARBA" id="ARBA00022827"/>
    </source>
</evidence>
<proteinExistence type="inferred from homology"/>
<organism evidence="16 17">
    <name type="scientific">Actinomadura alba</name>
    <dbReference type="NCBI Taxonomy" id="406431"/>
    <lineage>
        <taxon>Bacteria</taxon>
        <taxon>Bacillati</taxon>
        <taxon>Actinomycetota</taxon>
        <taxon>Actinomycetes</taxon>
        <taxon>Streptosporangiales</taxon>
        <taxon>Thermomonosporaceae</taxon>
        <taxon>Actinomadura</taxon>
    </lineage>
</organism>
<dbReference type="PANTHER" id="PTHR22749:SF6">
    <property type="entry name" value="RIBOFLAVIN KINASE"/>
    <property type="match status" value="1"/>
</dbReference>
<comment type="catalytic activity">
    <reaction evidence="12 14">
        <text>riboflavin + ATP = FMN + ADP + H(+)</text>
        <dbReference type="Rhea" id="RHEA:14357"/>
        <dbReference type="ChEBI" id="CHEBI:15378"/>
        <dbReference type="ChEBI" id="CHEBI:30616"/>
        <dbReference type="ChEBI" id="CHEBI:57986"/>
        <dbReference type="ChEBI" id="CHEBI:58210"/>
        <dbReference type="ChEBI" id="CHEBI:456216"/>
        <dbReference type="EC" id="2.7.1.26"/>
    </reaction>
</comment>
<evidence type="ECO:0000313" key="16">
    <source>
        <dbReference type="EMBL" id="MBC6464088.1"/>
    </source>
</evidence>
<sequence>MRRWYGLHEVPPGWGRSVVTIGVFDGVHRGHQHIVGGAVELAKGRGLPSVVITFDPHPDEVVRPGTHPPLLCSPRRRAELLAGLGTDAVMVLPFTLELSRIGPDEFVQSVLVDRLHAAHVIVGENFRFGHKAKGDVALLRELGEKYEFTAQGVPLVTNGETISSSYIRERLSAGDVAGAAEALGRPHRVEGVVVRGHQRGRALGFPTANLETLTHTAIPSDGVYAGWLVCDSDRYPGARWPAAISIGTNPTFEGQERTVEAHALDRDDLDLYGERVAVDFVARIRDTLKFDSIEALIEEMHRDVGRSREITRY</sequence>
<keyword evidence="5 14" id="KW-0808">Transferase</keyword>
<evidence type="ECO:0000256" key="14">
    <source>
        <dbReference type="PIRNR" id="PIRNR004491"/>
    </source>
</evidence>
<dbReference type="CDD" id="cd02064">
    <property type="entry name" value="FAD_synthetase_N"/>
    <property type="match status" value="1"/>
</dbReference>
<reference evidence="16 17" key="1">
    <citation type="submission" date="2020-06" db="EMBL/GenBank/DDBJ databases">
        <title>Actinomadura xiongansis sp. nov., isolated from soil of Baiyangdian.</title>
        <authorList>
            <person name="Zhang X."/>
        </authorList>
    </citation>
    <scope>NUCLEOTIDE SEQUENCE [LARGE SCALE GENOMIC DNA]</scope>
    <source>
        <strain evidence="16 17">HBUM206468</strain>
    </source>
</reference>
<dbReference type="EC" id="2.7.1.26" evidence="14"/>
<dbReference type="InterPro" id="IPR023468">
    <property type="entry name" value="Riboflavin_kinase"/>
</dbReference>
<dbReference type="NCBIfam" id="TIGR00083">
    <property type="entry name" value="ribF"/>
    <property type="match status" value="1"/>
</dbReference>
<name>A0ABR7LHC9_9ACTN</name>
<dbReference type="SUPFAM" id="SSF82114">
    <property type="entry name" value="Riboflavin kinase-like"/>
    <property type="match status" value="1"/>
</dbReference>
<comment type="similarity">
    <text evidence="14">Belongs to the ribF family.</text>
</comment>
<protein>
    <recommendedName>
        <fullName evidence="14">Riboflavin biosynthesis protein</fullName>
    </recommendedName>
    <domain>
        <recommendedName>
            <fullName evidence="14">Riboflavin kinase</fullName>
            <ecNumber evidence="14">2.7.1.26</ecNumber>
        </recommendedName>
        <alternativeName>
            <fullName evidence="14">Flavokinase</fullName>
        </alternativeName>
    </domain>
    <domain>
        <recommendedName>
            <fullName evidence="14">FMN adenylyltransferase</fullName>
            <ecNumber evidence="14">2.7.7.2</ecNumber>
        </recommendedName>
        <alternativeName>
            <fullName evidence="14">FAD pyrophosphorylase</fullName>
        </alternativeName>
        <alternativeName>
            <fullName evidence="14">FAD synthase</fullName>
        </alternativeName>
    </domain>
</protein>
<dbReference type="SUPFAM" id="SSF52374">
    <property type="entry name" value="Nucleotidylyl transferase"/>
    <property type="match status" value="1"/>
</dbReference>
<evidence type="ECO:0000256" key="7">
    <source>
        <dbReference type="ARBA" id="ARBA00022741"/>
    </source>
</evidence>
<keyword evidence="17" id="KW-1185">Reference proteome</keyword>
<dbReference type="EC" id="2.7.7.2" evidence="14"/>
<evidence type="ECO:0000256" key="13">
    <source>
        <dbReference type="ARBA" id="ARBA00049494"/>
    </source>
</evidence>
<dbReference type="InterPro" id="IPR015864">
    <property type="entry name" value="FAD_synthase"/>
</dbReference>
<keyword evidence="11" id="KW-0511">Multifunctional enzyme</keyword>
<dbReference type="InterPro" id="IPR015865">
    <property type="entry name" value="Riboflavin_kinase_bac/euk"/>
</dbReference>
<comment type="pathway">
    <text evidence="1 14">Cofactor biosynthesis; FAD biosynthesis; FAD from FMN: step 1/1.</text>
</comment>
<evidence type="ECO:0000256" key="12">
    <source>
        <dbReference type="ARBA" id="ARBA00047880"/>
    </source>
</evidence>
<dbReference type="InterPro" id="IPR014729">
    <property type="entry name" value="Rossmann-like_a/b/a_fold"/>
</dbReference>
<evidence type="ECO:0000256" key="1">
    <source>
        <dbReference type="ARBA" id="ARBA00004726"/>
    </source>
</evidence>
<keyword evidence="7 14" id="KW-0547">Nucleotide-binding</keyword>
<comment type="catalytic activity">
    <reaction evidence="13 14">
        <text>FMN + ATP + H(+) = FAD + diphosphate</text>
        <dbReference type="Rhea" id="RHEA:17237"/>
        <dbReference type="ChEBI" id="CHEBI:15378"/>
        <dbReference type="ChEBI" id="CHEBI:30616"/>
        <dbReference type="ChEBI" id="CHEBI:33019"/>
        <dbReference type="ChEBI" id="CHEBI:57692"/>
        <dbReference type="ChEBI" id="CHEBI:58210"/>
        <dbReference type="EC" id="2.7.7.2"/>
    </reaction>
</comment>
<keyword evidence="8 14" id="KW-0418">Kinase</keyword>